<gene>
    <name evidence="3" type="ORF">CCHLO57077_00000771</name>
</gene>
<accession>A0AA35Q6V9</accession>
<name>A0AA35Q6V9_9HYPO</name>
<sequence>MDFTGVETLTPEERVLYLALMMEAERAPESTENNAEDRERDINVNDMTGMDNNNMAIVDNNDTNTIDNNVMASIDTNEMAAVDASYATSTDLADFNGDTDIAETIGDDANHQPVIDLDNLISEIEAGDDENHQPGTDDQSHQPEGLQLGTAGTDLQHQEQAAPRQEERGQVSEEERLRDLREGQARQNVRLQWHAQQKRSQAIWQQQQWQQQQWQWQQPQRLQQQQDRQWQLQRELQQRRQNQEQSRQWQQQWQQQWQW</sequence>
<protein>
    <submittedName>
        <fullName evidence="3">Uncharacterized protein</fullName>
    </submittedName>
</protein>
<keyword evidence="4" id="KW-1185">Reference proteome</keyword>
<feature type="coiled-coil region" evidence="1">
    <location>
        <begin position="222"/>
        <end position="252"/>
    </location>
</feature>
<feature type="region of interest" description="Disordered" evidence="2">
    <location>
        <begin position="127"/>
        <end position="177"/>
    </location>
</feature>
<keyword evidence="1" id="KW-0175">Coiled coil</keyword>
<dbReference type="Proteomes" id="UP001160390">
    <property type="component" value="Unassembled WGS sequence"/>
</dbReference>
<evidence type="ECO:0000256" key="2">
    <source>
        <dbReference type="SAM" id="MobiDB-lite"/>
    </source>
</evidence>
<comment type="caution">
    <text evidence="3">The sequence shown here is derived from an EMBL/GenBank/DDBJ whole genome shotgun (WGS) entry which is preliminary data.</text>
</comment>
<dbReference type="EMBL" id="CABFNP030001245">
    <property type="protein sequence ID" value="CAI6093705.1"/>
    <property type="molecule type" value="Genomic_DNA"/>
</dbReference>
<evidence type="ECO:0000313" key="3">
    <source>
        <dbReference type="EMBL" id="CAI6093705.1"/>
    </source>
</evidence>
<evidence type="ECO:0000313" key="4">
    <source>
        <dbReference type="Proteomes" id="UP001160390"/>
    </source>
</evidence>
<dbReference type="AlphaFoldDB" id="A0AA35Q6V9"/>
<evidence type="ECO:0000256" key="1">
    <source>
        <dbReference type="SAM" id="Coils"/>
    </source>
</evidence>
<reference evidence="3" key="1">
    <citation type="submission" date="2023-01" db="EMBL/GenBank/DDBJ databases">
        <authorList>
            <person name="Piombo E."/>
        </authorList>
    </citation>
    <scope>NUCLEOTIDE SEQUENCE</scope>
</reference>
<proteinExistence type="predicted"/>
<feature type="compositionally biased region" description="Basic and acidic residues" evidence="2">
    <location>
        <begin position="164"/>
        <end position="177"/>
    </location>
</feature>
<organism evidence="3 4">
    <name type="scientific">Clonostachys chloroleuca</name>
    <dbReference type="NCBI Taxonomy" id="1926264"/>
    <lineage>
        <taxon>Eukaryota</taxon>
        <taxon>Fungi</taxon>
        <taxon>Dikarya</taxon>
        <taxon>Ascomycota</taxon>
        <taxon>Pezizomycotina</taxon>
        <taxon>Sordariomycetes</taxon>
        <taxon>Hypocreomycetidae</taxon>
        <taxon>Hypocreales</taxon>
        <taxon>Bionectriaceae</taxon>
        <taxon>Clonostachys</taxon>
    </lineage>
</organism>